<sequence length="680" mass="75610">MFPLDVKHRWMFLMKIAILFFGIFLKHNVCDCTADSTLKKYTLITFIKVNEEHCLFPSKMINNTGLCVNDNNAECCTTTNFDCAVDATDIGGGKYIILLNETALSKQDIIVMTDPNQSFDCLPSQLYYTDFLSEIKNCTIKAGLGTMYILNQTVCQDASYDEGACNGSEKADYSITLLNDNKIECASCESENIPIDSKPITLHANDSNPENIMNNLNSLLELMNNSTAATFTIGDVKGAILKLKKDPPKMDFAITKSGNMSIFKKSNDLVKDFARVVQIPKEASDMAVKRNGTFAGVFLFPGIHQEDSNGYLINNEMMGIEMGAMISNLSDTIDIHYTKKGNVASCRSWNGNGTQNWTTNGCETKETNDSITCRCSHLTFFAILMSPVPANISSSDFTSLTYITNIGCGLSMFFLAVALFMHWLIRKGKASQATKILINLFVAMFTLNLSFLINETIANIENFGVCVAMAAVMHYTLLATFSWFFIQGLHLYFNLWKFPGGIKHYMTKICIAGWVIPAPVVIALVVLNKYGMLVIQTNGGISAKMCWISDAVLQQWVNVGYYGVVFIFTLSIFIITVYQIVLFKQRAVKTDDHSSTKINTFSILGLFLLLGITWAFAFFSHGPLLIPSYYIFTILNSLQGFLLFIYYYSSSKIVGEDRGSSVDSSSSTKTSHTVITSPYQ</sequence>
<feature type="domain" description="GAIN-B" evidence="8">
    <location>
        <begin position="248"/>
        <end position="391"/>
    </location>
</feature>
<proteinExistence type="predicted"/>
<dbReference type="PROSITE" id="PS50221">
    <property type="entry name" value="GAIN_B"/>
    <property type="match status" value="1"/>
</dbReference>
<dbReference type="PANTHER" id="PTHR12011">
    <property type="entry name" value="ADHESION G-PROTEIN COUPLED RECEPTOR"/>
    <property type="match status" value="1"/>
</dbReference>
<keyword evidence="11" id="KW-1185">Reference proteome</keyword>
<evidence type="ECO:0000259" key="9">
    <source>
        <dbReference type="PROSITE" id="PS50261"/>
    </source>
</evidence>
<feature type="transmembrane region" description="Helical" evidence="7">
    <location>
        <begin position="473"/>
        <end position="493"/>
    </location>
</feature>
<accession>A0AAV1NDJ1</accession>
<protein>
    <submittedName>
        <fullName evidence="10">Adhesion G-protein coupled receptor G2-like isoform X1</fullName>
    </submittedName>
</protein>
<keyword evidence="2 7" id="KW-0812">Transmembrane</keyword>
<dbReference type="Pfam" id="PF01825">
    <property type="entry name" value="GPS"/>
    <property type="match status" value="1"/>
</dbReference>
<evidence type="ECO:0000313" key="10">
    <source>
        <dbReference type="EMBL" id="CAK6957153.1"/>
    </source>
</evidence>
<evidence type="ECO:0000256" key="1">
    <source>
        <dbReference type="ARBA" id="ARBA00004141"/>
    </source>
</evidence>
<feature type="transmembrane region" description="Helical" evidence="7">
    <location>
        <begin position="628"/>
        <end position="648"/>
    </location>
</feature>
<name>A0AAV1NDJ1_SCOSC</name>
<keyword evidence="4 7" id="KW-0472">Membrane</keyword>
<dbReference type="EMBL" id="CAWUFR010000027">
    <property type="protein sequence ID" value="CAK6957153.1"/>
    <property type="molecule type" value="Genomic_DNA"/>
</dbReference>
<keyword evidence="3 7" id="KW-1133">Transmembrane helix</keyword>
<evidence type="ECO:0000313" key="11">
    <source>
        <dbReference type="Proteomes" id="UP001314229"/>
    </source>
</evidence>
<evidence type="ECO:0000256" key="6">
    <source>
        <dbReference type="SAM" id="MobiDB-lite"/>
    </source>
</evidence>
<dbReference type="SMART" id="SM00303">
    <property type="entry name" value="GPS"/>
    <property type="match status" value="1"/>
</dbReference>
<dbReference type="Pfam" id="PF00002">
    <property type="entry name" value="7tm_2"/>
    <property type="match status" value="1"/>
</dbReference>
<dbReference type="GO" id="GO:0007166">
    <property type="term" value="P:cell surface receptor signaling pathway"/>
    <property type="evidence" value="ECO:0007669"/>
    <property type="project" value="InterPro"/>
</dbReference>
<dbReference type="InterPro" id="IPR000203">
    <property type="entry name" value="GPS"/>
</dbReference>
<comment type="caution">
    <text evidence="10">The sequence shown here is derived from an EMBL/GenBank/DDBJ whole genome shotgun (WGS) entry which is preliminary data.</text>
</comment>
<feature type="transmembrane region" description="Helical" evidence="7">
    <location>
        <begin position="559"/>
        <end position="581"/>
    </location>
</feature>
<feature type="domain" description="G-protein coupled receptors family 2 profile 2" evidence="9">
    <location>
        <begin position="400"/>
        <end position="651"/>
    </location>
</feature>
<feature type="compositionally biased region" description="Low complexity" evidence="6">
    <location>
        <begin position="661"/>
        <end position="680"/>
    </location>
</feature>
<dbReference type="Gene3D" id="2.60.220.50">
    <property type="match status" value="1"/>
</dbReference>
<evidence type="ECO:0000259" key="8">
    <source>
        <dbReference type="PROSITE" id="PS50221"/>
    </source>
</evidence>
<evidence type="ECO:0000256" key="5">
    <source>
        <dbReference type="ARBA" id="ARBA00023157"/>
    </source>
</evidence>
<keyword evidence="10" id="KW-0675">Receptor</keyword>
<feature type="transmembrane region" description="Helical" evidence="7">
    <location>
        <begin position="505"/>
        <end position="527"/>
    </location>
</feature>
<dbReference type="GO" id="GO:0007189">
    <property type="term" value="P:adenylate cyclase-activating G protein-coupled receptor signaling pathway"/>
    <property type="evidence" value="ECO:0007669"/>
    <property type="project" value="TreeGrafter"/>
</dbReference>
<evidence type="ECO:0000256" key="7">
    <source>
        <dbReference type="SAM" id="Phobius"/>
    </source>
</evidence>
<feature type="transmembrane region" description="Helical" evidence="7">
    <location>
        <begin position="601"/>
        <end position="622"/>
    </location>
</feature>
<dbReference type="PANTHER" id="PTHR12011:SF474">
    <property type="entry name" value="ADHESION G PROTEIN-COUPLED RECEPTOR G11-RELATED"/>
    <property type="match status" value="1"/>
</dbReference>
<dbReference type="InterPro" id="IPR046338">
    <property type="entry name" value="GAIN_dom_sf"/>
</dbReference>
<evidence type="ECO:0000256" key="3">
    <source>
        <dbReference type="ARBA" id="ARBA00022989"/>
    </source>
</evidence>
<reference evidence="10 11" key="1">
    <citation type="submission" date="2024-01" db="EMBL/GenBank/DDBJ databases">
        <authorList>
            <person name="Alioto T."/>
            <person name="Alioto T."/>
            <person name="Gomez Garrido J."/>
        </authorList>
    </citation>
    <scope>NUCLEOTIDE SEQUENCE [LARGE SCALE GENOMIC DNA]</scope>
</reference>
<evidence type="ECO:0000256" key="2">
    <source>
        <dbReference type="ARBA" id="ARBA00022692"/>
    </source>
</evidence>
<organism evidence="10 11">
    <name type="scientific">Scomber scombrus</name>
    <name type="common">Atlantic mackerel</name>
    <name type="synonym">Scomber vernalis</name>
    <dbReference type="NCBI Taxonomy" id="13677"/>
    <lineage>
        <taxon>Eukaryota</taxon>
        <taxon>Metazoa</taxon>
        <taxon>Chordata</taxon>
        <taxon>Craniata</taxon>
        <taxon>Vertebrata</taxon>
        <taxon>Euteleostomi</taxon>
        <taxon>Actinopterygii</taxon>
        <taxon>Neopterygii</taxon>
        <taxon>Teleostei</taxon>
        <taxon>Neoteleostei</taxon>
        <taxon>Acanthomorphata</taxon>
        <taxon>Pelagiaria</taxon>
        <taxon>Scombriformes</taxon>
        <taxon>Scombridae</taxon>
        <taxon>Scomber</taxon>
    </lineage>
</organism>
<dbReference type="PRINTS" id="PR00249">
    <property type="entry name" value="GPCRSECRETIN"/>
</dbReference>
<dbReference type="GO" id="GO:0005886">
    <property type="term" value="C:plasma membrane"/>
    <property type="evidence" value="ECO:0007669"/>
    <property type="project" value="TreeGrafter"/>
</dbReference>
<feature type="transmembrane region" description="Helical" evidence="7">
    <location>
        <begin position="402"/>
        <end position="424"/>
    </location>
</feature>
<dbReference type="AlphaFoldDB" id="A0AAV1NDJ1"/>
<dbReference type="InterPro" id="IPR000832">
    <property type="entry name" value="GPCR_2_secretin-like"/>
</dbReference>
<dbReference type="PROSITE" id="PS50261">
    <property type="entry name" value="G_PROTEIN_RECEP_F2_4"/>
    <property type="match status" value="1"/>
</dbReference>
<dbReference type="GO" id="GO:0004930">
    <property type="term" value="F:G protein-coupled receptor activity"/>
    <property type="evidence" value="ECO:0007669"/>
    <property type="project" value="InterPro"/>
</dbReference>
<dbReference type="InterPro" id="IPR057244">
    <property type="entry name" value="GAIN_B"/>
</dbReference>
<feature type="transmembrane region" description="Helical" evidence="7">
    <location>
        <begin position="436"/>
        <end position="453"/>
    </location>
</feature>
<dbReference type="Gene3D" id="1.20.1070.10">
    <property type="entry name" value="Rhodopsin 7-helix transmembrane proteins"/>
    <property type="match status" value="1"/>
</dbReference>
<keyword evidence="5" id="KW-1015">Disulfide bond</keyword>
<feature type="region of interest" description="Disordered" evidence="6">
    <location>
        <begin position="657"/>
        <end position="680"/>
    </location>
</feature>
<comment type="subcellular location">
    <subcellularLocation>
        <location evidence="1">Membrane</location>
        <topology evidence="1">Multi-pass membrane protein</topology>
    </subcellularLocation>
</comment>
<dbReference type="InterPro" id="IPR017981">
    <property type="entry name" value="GPCR_2-like_7TM"/>
</dbReference>
<gene>
    <name evidence="10" type="ORF">FSCOSCO3_A013034</name>
</gene>
<evidence type="ECO:0000256" key="4">
    <source>
        <dbReference type="ARBA" id="ARBA00023136"/>
    </source>
</evidence>
<dbReference type="Proteomes" id="UP001314229">
    <property type="component" value="Unassembled WGS sequence"/>
</dbReference>
<feature type="transmembrane region" description="Helical" evidence="7">
    <location>
        <begin position="12"/>
        <end position="29"/>
    </location>
</feature>